<dbReference type="OrthoDB" id="9808658at2"/>
<keyword evidence="3" id="KW-1185">Reference proteome</keyword>
<protein>
    <submittedName>
        <fullName evidence="2">DUF4345 domain-containing protein</fullName>
    </submittedName>
</protein>
<keyword evidence="1" id="KW-0472">Membrane</keyword>
<keyword evidence="1" id="KW-0812">Transmembrane</keyword>
<comment type="caution">
    <text evidence="2">The sequence shown here is derived from an EMBL/GenBank/DDBJ whole genome shotgun (WGS) entry which is preliminary data.</text>
</comment>
<evidence type="ECO:0000313" key="2">
    <source>
        <dbReference type="EMBL" id="PZM09563.1"/>
    </source>
</evidence>
<feature type="transmembrane region" description="Helical" evidence="1">
    <location>
        <begin position="12"/>
        <end position="39"/>
    </location>
</feature>
<organism evidence="2 3">
    <name type="scientific">Rhizobium tubonense</name>
    <dbReference type="NCBI Taxonomy" id="484088"/>
    <lineage>
        <taxon>Bacteria</taxon>
        <taxon>Pseudomonadati</taxon>
        <taxon>Pseudomonadota</taxon>
        <taxon>Alphaproteobacteria</taxon>
        <taxon>Hyphomicrobiales</taxon>
        <taxon>Rhizobiaceae</taxon>
        <taxon>Rhizobium/Agrobacterium group</taxon>
        <taxon>Rhizobium</taxon>
    </lineage>
</organism>
<evidence type="ECO:0000313" key="3">
    <source>
        <dbReference type="Proteomes" id="UP000248925"/>
    </source>
</evidence>
<name>A0A2W4EBM4_9HYPH</name>
<reference evidence="2 3" key="1">
    <citation type="journal article" date="2018" name="Sci. Rep.">
        <title>Rhizobium tumorigenes sp. nov., a novel plant tumorigenic bacterium isolated from cane gall tumors on thornless blackberry.</title>
        <authorList>
            <person name="Kuzmanovi N."/>
            <person name="Smalla K."/>
            <person name="Gronow S."/>
            <person name="PuBawska J."/>
        </authorList>
    </citation>
    <scope>NUCLEOTIDE SEQUENCE [LARGE SCALE GENOMIC DNA]</scope>
    <source>
        <strain evidence="2 3">CCBAU 85046</strain>
    </source>
</reference>
<evidence type="ECO:0000256" key="1">
    <source>
        <dbReference type="SAM" id="Phobius"/>
    </source>
</evidence>
<feature type="transmembrane region" description="Helical" evidence="1">
    <location>
        <begin position="103"/>
        <end position="125"/>
    </location>
</feature>
<feature type="transmembrane region" description="Helical" evidence="1">
    <location>
        <begin position="60"/>
        <end position="91"/>
    </location>
</feature>
<accession>A0A2W4EBM4</accession>
<dbReference type="Proteomes" id="UP000248925">
    <property type="component" value="Unassembled WGS sequence"/>
</dbReference>
<dbReference type="AlphaFoldDB" id="A0A2W4EBM4"/>
<dbReference type="RefSeq" id="WP_111162944.1">
    <property type="nucleotide sequence ID" value="NZ_PCDP01000059.1"/>
</dbReference>
<sequence>MAFYFPADLGEQLAYCAAVFTAIVGFFMMFAPGYTFRLLGLQTREGRPGAYAEGRSTMGGFYLGMGLSAILLAQPMVYLALGASFALAVFGRILSMMSDKGNVLINLMLLVVQAALAALPLLYVFGFI</sequence>
<proteinExistence type="predicted"/>
<dbReference type="EMBL" id="PCDP01000059">
    <property type="protein sequence ID" value="PZM09563.1"/>
    <property type="molecule type" value="Genomic_DNA"/>
</dbReference>
<gene>
    <name evidence="2" type="ORF">CPY51_25080</name>
</gene>
<keyword evidence="1" id="KW-1133">Transmembrane helix</keyword>